<dbReference type="STRING" id="1774968.AUC68_07120"/>
<protein>
    <recommendedName>
        <fullName evidence="4">Sel1 repeat family protein</fullName>
    </recommendedName>
</protein>
<dbReference type="SUPFAM" id="SSF81901">
    <property type="entry name" value="HCP-like"/>
    <property type="match status" value="1"/>
</dbReference>
<dbReference type="InterPro" id="IPR050767">
    <property type="entry name" value="Sel1_AlgK"/>
</dbReference>
<dbReference type="OrthoDB" id="9796900at2"/>
<dbReference type="PANTHER" id="PTHR11102:SF160">
    <property type="entry name" value="ERAD-ASSOCIATED E3 UBIQUITIN-PROTEIN LIGASE COMPONENT HRD3"/>
    <property type="match status" value="1"/>
</dbReference>
<comment type="caution">
    <text evidence="2">The sequence shown here is derived from an EMBL/GenBank/DDBJ whole genome shotgun (WGS) entry which is preliminary data.</text>
</comment>
<dbReference type="SMART" id="SM00671">
    <property type="entry name" value="SEL1"/>
    <property type="match status" value="3"/>
</dbReference>
<evidence type="ECO:0000313" key="3">
    <source>
        <dbReference type="Proteomes" id="UP000094501"/>
    </source>
</evidence>
<accession>A0A1E3VZH8</accession>
<dbReference type="EMBL" id="LPWG01000012">
    <property type="protein sequence ID" value="ODR98932.1"/>
    <property type="molecule type" value="Genomic_DNA"/>
</dbReference>
<dbReference type="InterPro" id="IPR011990">
    <property type="entry name" value="TPR-like_helical_dom_sf"/>
</dbReference>
<dbReference type="Gene3D" id="1.25.40.10">
    <property type="entry name" value="Tetratricopeptide repeat domain"/>
    <property type="match status" value="2"/>
</dbReference>
<feature type="region of interest" description="Disordered" evidence="1">
    <location>
        <begin position="235"/>
        <end position="254"/>
    </location>
</feature>
<dbReference type="AlphaFoldDB" id="A0A1E3VZH8"/>
<sequence>MDAGRPDAALRALQYAADHGVLGAQLKLARLYAKGGAVPKDQSKAFQYYQHIADQYADVPTSSPIARYVGEAFCALGRFYVEGIADMPLPPDPAYAAGLLRHAGAYFGDAEAQYRLGRLYLTGTGVEKNPTIAANWLTMAARKQHAGAQAVLGEMLWRGDGIAQRQAQGLALLMLARQNALGSSDDAKWIVESYDRTIAIAERVTVAEAEALMPGLGGPRGTATAVNIPTAPTATRAVPAAQQPSLSARSGPRLGPVDLVPPAAMGLSAGFSASETGMGASSSGQGLPTRSAVSCFLTCRIPRTGSTGPGP</sequence>
<name>A0A1E3VZH8_9HYPH</name>
<dbReference type="Pfam" id="PF08238">
    <property type="entry name" value="Sel1"/>
    <property type="match status" value="4"/>
</dbReference>
<evidence type="ECO:0000256" key="1">
    <source>
        <dbReference type="SAM" id="MobiDB-lite"/>
    </source>
</evidence>
<gene>
    <name evidence="2" type="ORF">AUC68_07120</name>
</gene>
<reference evidence="2 3" key="1">
    <citation type="journal article" date="2016" name="Environ. Microbiol.">
        <title>New Methyloceanibacter diversity from North Sea sediments includes methanotroph containing solely the soluble methane monooxygenase.</title>
        <authorList>
            <person name="Vekeman B."/>
            <person name="Kerckhof F.M."/>
            <person name="Cremers G."/>
            <person name="de Vos P."/>
            <person name="Vandamme P."/>
            <person name="Boon N."/>
            <person name="Op den Camp H.J."/>
            <person name="Heylen K."/>
        </authorList>
    </citation>
    <scope>NUCLEOTIDE SEQUENCE [LARGE SCALE GENOMIC DNA]</scope>
    <source>
        <strain evidence="2 3">R-67174</strain>
    </source>
</reference>
<dbReference type="Proteomes" id="UP000094501">
    <property type="component" value="Unassembled WGS sequence"/>
</dbReference>
<evidence type="ECO:0000313" key="2">
    <source>
        <dbReference type="EMBL" id="ODR98932.1"/>
    </source>
</evidence>
<evidence type="ECO:0008006" key="4">
    <source>
        <dbReference type="Google" id="ProtNLM"/>
    </source>
</evidence>
<organism evidence="2 3">
    <name type="scientific">Methyloceanibacter methanicus</name>
    <dbReference type="NCBI Taxonomy" id="1774968"/>
    <lineage>
        <taxon>Bacteria</taxon>
        <taxon>Pseudomonadati</taxon>
        <taxon>Pseudomonadota</taxon>
        <taxon>Alphaproteobacteria</taxon>
        <taxon>Hyphomicrobiales</taxon>
        <taxon>Hyphomicrobiaceae</taxon>
        <taxon>Methyloceanibacter</taxon>
    </lineage>
</organism>
<proteinExistence type="predicted"/>
<dbReference type="InterPro" id="IPR006597">
    <property type="entry name" value="Sel1-like"/>
</dbReference>
<dbReference type="PANTHER" id="PTHR11102">
    <property type="entry name" value="SEL-1-LIKE PROTEIN"/>
    <property type="match status" value="1"/>
</dbReference>
<dbReference type="RefSeq" id="WP_069437652.1">
    <property type="nucleotide sequence ID" value="NZ_LPWG01000012.1"/>
</dbReference>
<keyword evidence="3" id="KW-1185">Reference proteome</keyword>